<keyword evidence="5 9" id="KW-0732">Signal</keyword>
<dbReference type="InterPro" id="IPR036465">
    <property type="entry name" value="vWFA_dom_sf"/>
</dbReference>
<dbReference type="Pfam" id="PF00092">
    <property type="entry name" value="VWA"/>
    <property type="match status" value="1"/>
</dbReference>
<keyword evidence="13" id="KW-1185">Reference proteome</keyword>
<evidence type="ECO:0000256" key="7">
    <source>
        <dbReference type="ARBA" id="ARBA00023180"/>
    </source>
</evidence>
<keyword evidence="3" id="KW-0964">Secreted</keyword>
<dbReference type="SUPFAM" id="SSF53300">
    <property type="entry name" value="vWA-like"/>
    <property type="match status" value="1"/>
</dbReference>
<evidence type="ECO:0000256" key="9">
    <source>
        <dbReference type="SAM" id="SignalP"/>
    </source>
</evidence>
<evidence type="ECO:0008006" key="14">
    <source>
        <dbReference type="Google" id="ProtNLM"/>
    </source>
</evidence>
<dbReference type="FunFam" id="3.40.50.410:FF:000013">
    <property type="entry name" value="inter-alpha-trypsin inhibitor heavy chain H2"/>
    <property type="match status" value="1"/>
</dbReference>
<comment type="subcellular location">
    <subcellularLocation>
        <location evidence="1">Secreted</location>
    </subcellularLocation>
</comment>
<keyword evidence="6" id="KW-0722">Serine protease inhibitor</keyword>
<keyword evidence="7" id="KW-0325">Glycoprotein</keyword>
<dbReference type="PANTHER" id="PTHR10338">
    <property type="entry name" value="INTER-ALPHA-TRYPSIN INHIBITOR HEAVY CHAIN FAMILY MEMBER"/>
    <property type="match status" value="1"/>
</dbReference>
<feature type="chain" id="PRO_5041643480" description="Inter-alpha-trypsin inhibitor heavy chain H3-like" evidence="9">
    <location>
        <begin position="21"/>
        <end position="865"/>
    </location>
</feature>
<evidence type="ECO:0000256" key="4">
    <source>
        <dbReference type="ARBA" id="ARBA00022690"/>
    </source>
</evidence>
<evidence type="ECO:0000313" key="12">
    <source>
        <dbReference type="EMBL" id="KAK2821165.1"/>
    </source>
</evidence>
<proteinExistence type="inferred from homology"/>
<dbReference type="SMART" id="SM00609">
    <property type="entry name" value="VIT"/>
    <property type="match status" value="1"/>
</dbReference>
<sequence>MAGATIILTFIGSLLLCVTSVPVKKSRDVDIYSFHINSTVNSRYAVTTITSRVANRLNESKEVHFQVKIPKNAFITKFRMIIEGKTYDGVVKQKEAAQQQYSQAVSRGESAGIVSSVGRTLEEFKTSVTVAALSKVTFHFTYEELLKRRLGKYKLQINAQPMQPVADFKVDVYITERSGISFLEVNGGLKTQEMSSAVITTLSASTKEAWVNFYPTREQQTNCEGCGENGLNGDLFIEYDVKRPNQNGELQALNSYFVHYFAPTDVQKIPKNVVFLIDQSGSMQGTKIHQTRLAMLKILGDLAEDDYFGLITFDSIVHVWNPELLQAKEENLEKAKSFVKAIQARGGTNINQVVLNGVEMIKSHPRQGSASIVILLTDGDPTSGETNTERIQANVKKAIDGKFPLYCLGFGFDVNFDFLEKMALENNGVARRIYEDSDADLQLQGFYEEVATPLLTDVQLKYPGAANLTQTSFRQYYNGSEIVVAGQITDNSLETLQTEVIAISKNTNVTYQDSTSAKDLIDVLPQHENFIQRLWAHLTVKQLLEKEVALRGQEKEAAKKKALDLSLKYEFVTPLTSMVVTKPQEEETQVAHKPKEGGPQGFPDLHSGQQGQAGQTGDIISSQIYGDLDYYRPLLDYDSIVILEHPMPTITSQTKPPPTTTPAVSVVRFLLSAQPKQICYDTPVGHKLRLFLDGSSDISINGQLSEKGFTLVAIHYKTAKLLVSPNESVYSEGENSVKFVWGQPEPSSHESQNMAIFQRTNELDITMGTVRVVVLIHKNSGDVFLWPVVHKQGKDSNFRGILGKNDLQYEELQGSKLKINDQEVDATLSSAKDYRFAAAPSVECWLVPFQSALQGELSDFTVSQL</sequence>
<evidence type="ECO:0000256" key="6">
    <source>
        <dbReference type="ARBA" id="ARBA00022900"/>
    </source>
</evidence>
<dbReference type="AlphaFoldDB" id="A0AA88IVX5"/>
<evidence type="ECO:0000256" key="3">
    <source>
        <dbReference type="ARBA" id="ARBA00022525"/>
    </source>
</evidence>
<dbReference type="Proteomes" id="UP001187315">
    <property type="component" value="Unassembled WGS sequence"/>
</dbReference>
<dbReference type="PROSITE" id="PS50234">
    <property type="entry name" value="VWFA"/>
    <property type="match status" value="1"/>
</dbReference>
<accession>A0AA88IVX5</accession>
<dbReference type="SMART" id="SM00327">
    <property type="entry name" value="VWA"/>
    <property type="match status" value="1"/>
</dbReference>
<evidence type="ECO:0000313" key="13">
    <source>
        <dbReference type="Proteomes" id="UP001187315"/>
    </source>
</evidence>
<dbReference type="EMBL" id="JAVHJS010000022">
    <property type="protein sequence ID" value="KAK2821165.1"/>
    <property type="molecule type" value="Genomic_DNA"/>
</dbReference>
<dbReference type="InterPro" id="IPR002035">
    <property type="entry name" value="VWF_A"/>
</dbReference>
<evidence type="ECO:0000256" key="2">
    <source>
        <dbReference type="ARBA" id="ARBA00010158"/>
    </source>
</evidence>
<feature type="compositionally biased region" description="Basic and acidic residues" evidence="8">
    <location>
        <begin position="584"/>
        <end position="596"/>
    </location>
</feature>
<feature type="region of interest" description="Disordered" evidence="8">
    <location>
        <begin position="584"/>
        <end position="615"/>
    </location>
</feature>
<dbReference type="PANTHER" id="PTHR10338:SF119">
    <property type="entry name" value="INTER-ALPHA-TRYPSIN INHIBITOR HEAVY CHAIN H4"/>
    <property type="match status" value="1"/>
</dbReference>
<evidence type="ECO:0000256" key="1">
    <source>
        <dbReference type="ARBA" id="ARBA00004613"/>
    </source>
</evidence>
<gene>
    <name evidence="12" type="ORF">Q7C36_020508</name>
</gene>
<comment type="caution">
    <text evidence="12">The sequence shown here is derived from an EMBL/GenBank/DDBJ whole genome shotgun (WGS) entry which is preliminary data.</text>
</comment>
<evidence type="ECO:0000259" key="10">
    <source>
        <dbReference type="PROSITE" id="PS50234"/>
    </source>
</evidence>
<comment type="similarity">
    <text evidence="2">Belongs to the ITIH family.</text>
</comment>
<evidence type="ECO:0000256" key="5">
    <source>
        <dbReference type="ARBA" id="ARBA00022729"/>
    </source>
</evidence>
<dbReference type="Pfam" id="PF08487">
    <property type="entry name" value="VIT"/>
    <property type="match status" value="1"/>
</dbReference>
<feature type="signal peptide" evidence="9">
    <location>
        <begin position="1"/>
        <end position="20"/>
    </location>
</feature>
<dbReference type="Gene3D" id="3.40.50.410">
    <property type="entry name" value="von Willebrand factor, type A domain"/>
    <property type="match status" value="1"/>
</dbReference>
<name>A0AA88IVX5_TACVA</name>
<dbReference type="InterPro" id="IPR050934">
    <property type="entry name" value="ITIH"/>
</dbReference>
<protein>
    <recommendedName>
        <fullName evidence="14">Inter-alpha-trypsin inhibitor heavy chain H3-like</fullName>
    </recommendedName>
</protein>
<evidence type="ECO:0000256" key="8">
    <source>
        <dbReference type="SAM" id="MobiDB-lite"/>
    </source>
</evidence>
<feature type="domain" description="VIT" evidence="11">
    <location>
        <begin position="15"/>
        <end position="144"/>
    </location>
</feature>
<dbReference type="PROSITE" id="PS51468">
    <property type="entry name" value="VIT"/>
    <property type="match status" value="1"/>
</dbReference>
<organism evidence="12 13">
    <name type="scientific">Tachysurus vachellii</name>
    <name type="common">Darkbarbel catfish</name>
    <name type="synonym">Pelteobagrus vachellii</name>
    <dbReference type="NCBI Taxonomy" id="175792"/>
    <lineage>
        <taxon>Eukaryota</taxon>
        <taxon>Metazoa</taxon>
        <taxon>Chordata</taxon>
        <taxon>Craniata</taxon>
        <taxon>Vertebrata</taxon>
        <taxon>Euteleostomi</taxon>
        <taxon>Actinopterygii</taxon>
        <taxon>Neopterygii</taxon>
        <taxon>Teleostei</taxon>
        <taxon>Ostariophysi</taxon>
        <taxon>Siluriformes</taxon>
        <taxon>Bagridae</taxon>
        <taxon>Tachysurus</taxon>
    </lineage>
</organism>
<dbReference type="InterPro" id="IPR013694">
    <property type="entry name" value="VIT"/>
</dbReference>
<dbReference type="GO" id="GO:0004867">
    <property type="term" value="F:serine-type endopeptidase inhibitor activity"/>
    <property type="evidence" value="ECO:0007669"/>
    <property type="project" value="UniProtKB-KW"/>
</dbReference>
<reference evidence="12" key="1">
    <citation type="submission" date="2023-08" db="EMBL/GenBank/DDBJ databases">
        <title>Pelteobagrus vachellii genome.</title>
        <authorList>
            <person name="Liu H."/>
        </authorList>
    </citation>
    <scope>NUCLEOTIDE SEQUENCE</scope>
    <source>
        <strain evidence="12">PRFRI_2022a</strain>
        <tissue evidence="12">Muscle</tissue>
    </source>
</reference>
<dbReference type="GO" id="GO:0005576">
    <property type="term" value="C:extracellular region"/>
    <property type="evidence" value="ECO:0007669"/>
    <property type="project" value="UniProtKB-SubCell"/>
</dbReference>
<evidence type="ECO:0000259" key="11">
    <source>
        <dbReference type="PROSITE" id="PS51468"/>
    </source>
</evidence>
<keyword evidence="4" id="KW-0646">Protease inhibitor</keyword>
<feature type="domain" description="VWFA" evidence="10">
    <location>
        <begin position="272"/>
        <end position="450"/>
    </location>
</feature>
<dbReference type="CDD" id="cd01461">
    <property type="entry name" value="vWA_interalpha_trypsin_inhibitor"/>
    <property type="match status" value="1"/>
</dbReference>